<dbReference type="OrthoDB" id="2586582at2759"/>
<name>A0A0G2FQQ5_9PEZI</name>
<accession>A0A0G2FQQ5</accession>
<gene>
    <name evidence="3" type="ORF">UCDDA912_g03452</name>
</gene>
<dbReference type="Proteomes" id="UP000034680">
    <property type="component" value="Unassembled WGS sequence"/>
</dbReference>
<dbReference type="AlphaFoldDB" id="A0A0G2FQQ5"/>
<dbReference type="InterPro" id="IPR029058">
    <property type="entry name" value="AB_hydrolase_fold"/>
</dbReference>
<evidence type="ECO:0000313" key="3">
    <source>
        <dbReference type="EMBL" id="KKY36542.1"/>
    </source>
</evidence>
<dbReference type="GO" id="GO:0052689">
    <property type="term" value="F:carboxylic ester hydrolase activity"/>
    <property type="evidence" value="ECO:0007669"/>
    <property type="project" value="UniProtKB-ARBA"/>
</dbReference>
<dbReference type="SUPFAM" id="SSF53474">
    <property type="entry name" value="alpha/beta-Hydrolases"/>
    <property type="match status" value="1"/>
</dbReference>
<protein>
    <submittedName>
        <fullName evidence="3">Putative carbohydrate esterase family 5 protein</fullName>
    </submittedName>
</protein>
<keyword evidence="2" id="KW-1015">Disulfide bond</keyword>
<evidence type="ECO:0000256" key="1">
    <source>
        <dbReference type="ARBA" id="ARBA00022801"/>
    </source>
</evidence>
<evidence type="ECO:0000256" key="2">
    <source>
        <dbReference type="ARBA" id="ARBA00023157"/>
    </source>
</evidence>
<dbReference type="PANTHER" id="PTHR33630:SF13">
    <property type="entry name" value="ACETYLXYLAN ESTERASE"/>
    <property type="match status" value="1"/>
</dbReference>
<keyword evidence="1" id="KW-0378">Hydrolase</keyword>
<proteinExistence type="predicted"/>
<dbReference type="SMART" id="SM01110">
    <property type="entry name" value="Cutinase"/>
    <property type="match status" value="1"/>
</dbReference>
<dbReference type="EMBL" id="LCUC01000114">
    <property type="protein sequence ID" value="KKY36542.1"/>
    <property type="molecule type" value="Genomic_DNA"/>
</dbReference>
<organism evidence="3 4">
    <name type="scientific">Diaporthe ampelina</name>
    <dbReference type="NCBI Taxonomy" id="1214573"/>
    <lineage>
        <taxon>Eukaryota</taxon>
        <taxon>Fungi</taxon>
        <taxon>Dikarya</taxon>
        <taxon>Ascomycota</taxon>
        <taxon>Pezizomycotina</taxon>
        <taxon>Sordariomycetes</taxon>
        <taxon>Sordariomycetidae</taxon>
        <taxon>Diaporthales</taxon>
        <taxon>Diaporthaceae</taxon>
        <taxon>Diaporthe</taxon>
    </lineage>
</organism>
<reference evidence="3 4" key="1">
    <citation type="submission" date="2015-05" db="EMBL/GenBank/DDBJ databases">
        <title>Distinctive expansion of gene families associated with plant cell wall degradation and secondary metabolism in the genomes of grapevine trunk pathogens.</title>
        <authorList>
            <person name="Lawrence D.P."/>
            <person name="Travadon R."/>
            <person name="Rolshausen P.E."/>
            <person name="Baumgartner K."/>
        </authorList>
    </citation>
    <scope>NUCLEOTIDE SEQUENCE [LARGE SCALE GENOMIC DNA]</scope>
    <source>
        <strain evidence="3">DA912</strain>
    </source>
</reference>
<comment type="caution">
    <text evidence="3">The sequence shown here is derived from an EMBL/GenBank/DDBJ whole genome shotgun (WGS) entry which is preliminary data.</text>
</comment>
<dbReference type="PANTHER" id="PTHR33630">
    <property type="entry name" value="CUTINASE RV1984C-RELATED-RELATED"/>
    <property type="match status" value="1"/>
</dbReference>
<reference evidence="3 4" key="2">
    <citation type="submission" date="2015-05" db="EMBL/GenBank/DDBJ databases">
        <authorList>
            <person name="Morales-Cruz A."/>
            <person name="Amrine K.C."/>
            <person name="Cantu D."/>
        </authorList>
    </citation>
    <scope>NUCLEOTIDE SEQUENCE [LARGE SCALE GENOMIC DNA]</scope>
    <source>
        <strain evidence="3">DA912</strain>
    </source>
</reference>
<evidence type="ECO:0000313" key="4">
    <source>
        <dbReference type="Proteomes" id="UP000034680"/>
    </source>
</evidence>
<dbReference type="InterPro" id="IPR000675">
    <property type="entry name" value="Cutinase/axe"/>
</dbReference>
<dbReference type="Pfam" id="PF01083">
    <property type="entry name" value="Cutinase"/>
    <property type="match status" value="1"/>
</dbReference>
<sequence>MHFSRTTLALNFVGAATARSHGLSARQELNTTCDPIHYIIARGTTEGYPGSLGSLVDVLLAKYPDSNYEDIVYPATQETATNSYWEGLVNGTQQIKSYADNCPDSKIVLMGYSQGALVVGDILAGGGNNSQLGNMTTPPYIDFDTYGQRLNAVLLYGDPRHMPNQTFNQGNASALAAPGKYPRSDEQLAAINLYADKLQDYCNYHDGVCDTRGVGNLTAHTSYTSDYNIVASEWIESMLTKKRCSRA</sequence>
<keyword evidence="4" id="KW-1185">Reference proteome</keyword>
<dbReference type="Gene3D" id="3.40.50.1820">
    <property type="entry name" value="alpha/beta hydrolase"/>
    <property type="match status" value="1"/>
</dbReference>